<gene>
    <name evidence="3" type="ORF">WJX81_004198</name>
</gene>
<evidence type="ECO:0000256" key="2">
    <source>
        <dbReference type="SAM" id="SignalP"/>
    </source>
</evidence>
<feature type="compositionally biased region" description="Polar residues" evidence="1">
    <location>
        <begin position="280"/>
        <end position="291"/>
    </location>
</feature>
<evidence type="ECO:0000256" key="1">
    <source>
        <dbReference type="SAM" id="MobiDB-lite"/>
    </source>
</evidence>
<feature type="region of interest" description="Disordered" evidence="1">
    <location>
        <begin position="256"/>
        <end position="331"/>
    </location>
</feature>
<dbReference type="AlphaFoldDB" id="A0AAW1RUA7"/>
<comment type="caution">
    <text evidence="3">The sequence shown here is derived from an EMBL/GenBank/DDBJ whole genome shotgun (WGS) entry which is preliminary data.</text>
</comment>
<dbReference type="EMBL" id="JALJOU010000022">
    <property type="protein sequence ID" value="KAK9837294.1"/>
    <property type="molecule type" value="Genomic_DNA"/>
</dbReference>
<feature type="region of interest" description="Disordered" evidence="1">
    <location>
        <begin position="116"/>
        <end position="141"/>
    </location>
</feature>
<feature type="region of interest" description="Disordered" evidence="1">
    <location>
        <begin position="84"/>
        <end position="103"/>
    </location>
</feature>
<feature type="compositionally biased region" description="Acidic residues" evidence="1">
    <location>
        <begin position="317"/>
        <end position="326"/>
    </location>
</feature>
<accession>A0AAW1RUA7</accession>
<reference evidence="3 4" key="1">
    <citation type="journal article" date="2024" name="Nat. Commun.">
        <title>Phylogenomics reveals the evolutionary origins of lichenization in chlorophyte algae.</title>
        <authorList>
            <person name="Puginier C."/>
            <person name="Libourel C."/>
            <person name="Otte J."/>
            <person name="Skaloud P."/>
            <person name="Haon M."/>
            <person name="Grisel S."/>
            <person name="Petersen M."/>
            <person name="Berrin J.G."/>
            <person name="Delaux P.M."/>
            <person name="Dal Grande F."/>
            <person name="Keller J."/>
        </authorList>
    </citation>
    <scope>NUCLEOTIDE SEQUENCE [LARGE SCALE GENOMIC DNA]</scope>
    <source>
        <strain evidence="3 4">SAG 245.80</strain>
    </source>
</reference>
<organism evidence="3 4">
    <name type="scientific">Elliptochloris bilobata</name>
    <dbReference type="NCBI Taxonomy" id="381761"/>
    <lineage>
        <taxon>Eukaryota</taxon>
        <taxon>Viridiplantae</taxon>
        <taxon>Chlorophyta</taxon>
        <taxon>core chlorophytes</taxon>
        <taxon>Trebouxiophyceae</taxon>
        <taxon>Trebouxiophyceae incertae sedis</taxon>
        <taxon>Elliptochloris clade</taxon>
        <taxon>Elliptochloris</taxon>
    </lineage>
</organism>
<keyword evidence="4" id="KW-1185">Reference proteome</keyword>
<dbReference type="Proteomes" id="UP001445335">
    <property type="component" value="Unassembled WGS sequence"/>
</dbReference>
<feature type="chain" id="PRO_5043856037" evidence="2">
    <location>
        <begin position="16"/>
        <end position="390"/>
    </location>
</feature>
<protein>
    <submittedName>
        <fullName evidence="3">Uncharacterized protein</fullName>
    </submittedName>
</protein>
<keyword evidence="2" id="KW-0732">Signal</keyword>
<feature type="compositionally biased region" description="Basic and acidic residues" evidence="1">
    <location>
        <begin position="84"/>
        <end position="99"/>
    </location>
</feature>
<name>A0AAW1RUA7_9CHLO</name>
<evidence type="ECO:0000313" key="4">
    <source>
        <dbReference type="Proteomes" id="UP001445335"/>
    </source>
</evidence>
<feature type="compositionally biased region" description="Gly residues" evidence="1">
    <location>
        <begin position="125"/>
        <end position="135"/>
    </location>
</feature>
<proteinExistence type="predicted"/>
<evidence type="ECO:0000313" key="3">
    <source>
        <dbReference type="EMBL" id="KAK9837294.1"/>
    </source>
</evidence>
<sequence>MLVFLLALILCRALAEPSGERPAHPVPEELFLRPFLAFPGAALASRQARVATGRYQLPQQATFSSLAGPGFCIYDVAAKLQPGKAEEAQGRRTAREQRGSQEQPLYEQLLSGGQLGHVDSATGAAGKGGAGGTGGAPLRDAGFSGLHPHNLDGWADEYAGATTHYMDASLRSASPSLTGSRKRRAHTDDVVMVRAGRSVRSVYDDDEQGGGDAGAGGSIPEAVTDVELTWAMGGTNRLALDYVELLRRPHTEAEAHAMEARTAASRAHFDKAPGPGALDSFQQPVAQNSAGPSAKALQSARVRDRARRPAPPVPPYDDTDYEEGDPGESGHQALLGAAALAHLDTFQQAEEEFPAWEEELFGGPAGNYTYADYADYPYEAYEYDEDTPGY</sequence>
<feature type="signal peptide" evidence="2">
    <location>
        <begin position="1"/>
        <end position="15"/>
    </location>
</feature>